<proteinExistence type="predicted"/>
<evidence type="ECO:0000256" key="4">
    <source>
        <dbReference type="ARBA" id="ARBA00022741"/>
    </source>
</evidence>
<keyword evidence="6 9" id="KW-1133">Transmembrane helix</keyword>
<feature type="transmembrane region" description="Helical" evidence="9">
    <location>
        <begin position="624"/>
        <end position="644"/>
    </location>
</feature>
<dbReference type="EMBL" id="KZ155771">
    <property type="protein sequence ID" value="OUS49537.1"/>
    <property type="molecule type" value="Genomic_DNA"/>
</dbReference>
<dbReference type="InterPro" id="IPR027417">
    <property type="entry name" value="P-loop_NTPase"/>
</dbReference>
<reference evidence="11" key="1">
    <citation type="submission" date="2017-04" db="EMBL/GenBank/DDBJ databases">
        <title>Population genomics of picophytoplankton unveils novel chromosome hypervariability.</title>
        <authorList>
            <consortium name="DOE Joint Genome Institute"/>
            <person name="Blanc-Mathieu R."/>
            <person name="Krasovec M."/>
            <person name="Hebrard M."/>
            <person name="Yau S."/>
            <person name="Desgranges E."/>
            <person name="Martin J."/>
            <person name="Schackwitz W."/>
            <person name="Kuo A."/>
            <person name="Salin G."/>
            <person name="Donnadieu C."/>
            <person name="Desdevises Y."/>
            <person name="Sanchez-Ferandin S."/>
            <person name="Moreau H."/>
            <person name="Rivals E."/>
            <person name="Grigoriev I.V."/>
            <person name="Grimsley N."/>
            <person name="Eyre-Walker A."/>
            <person name="Piganeau G."/>
        </authorList>
    </citation>
    <scope>NUCLEOTIDE SEQUENCE [LARGE SCALE GENOMIC DNA]</scope>
    <source>
        <strain evidence="11">RCC 1115</strain>
    </source>
</reference>
<keyword evidence="2" id="KW-0813">Transport</keyword>
<dbReference type="GO" id="GO:0016020">
    <property type="term" value="C:membrane"/>
    <property type="evidence" value="ECO:0007669"/>
    <property type="project" value="UniProtKB-SubCell"/>
</dbReference>
<keyword evidence="4" id="KW-0547">Nucleotide-binding</keyword>
<evidence type="ECO:0000256" key="5">
    <source>
        <dbReference type="ARBA" id="ARBA00022840"/>
    </source>
</evidence>
<dbReference type="Proteomes" id="UP000195557">
    <property type="component" value="Unassembled WGS sequence"/>
</dbReference>
<evidence type="ECO:0000256" key="9">
    <source>
        <dbReference type="SAM" id="Phobius"/>
    </source>
</evidence>
<dbReference type="Gene3D" id="3.40.50.300">
    <property type="entry name" value="P-loop containing nucleotide triphosphate hydrolases"/>
    <property type="match status" value="1"/>
</dbReference>
<dbReference type="PANTHER" id="PTHR48041">
    <property type="entry name" value="ABC TRANSPORTER G FAMILY MEMBER 28"/>
    <property type="match status" value="1"/>
</dbReference>
<keyword evidence="7 9" id="KW-0472">Membrane</keyword>
<feature type="region of interest" description="Disordered" evidence="8">
    <location>
        <begin position="1"/>
        <end position="21"/>
    </location>
</feature>
<dbReference type="PROSITE" id="PS50893">
    <property type="entry name" value="ABC_TRANSPORTER_2"/>
    <property type="match status" value="1"/>
</dbReference>
<keyword evidence="5" id="KW-0067">ATP-binding</keyword>
<keyword evidence="3 9" id="KW-0812">Transmembrane</keyword>
<dbReference type="InterPro" id="IPR050352">
    <property type="entry name" value="ABCG_transporters"/>
</dbReference>
<evidence type="ECO:0000256" key="1">
    <source>
        <dbReference type="ARBA" id="ARBA00004141"/>
    </source>
</evidence>
<dbReference type="InterPro" id="IPR017871">
    <property type="entry name" value="ABC_transporter-like_CS"/>
</dbReference>
<dbReference type="Pfam" id="PF01061">
    <property type="entry name" value="ABC2_membrane"/>
    <property type="match status" value="1"/>
</dbReference>
<dbReference type="SUPFAM" id="SSF52540">
    <property type="entry name" value="P-loop containing nucleoside triphosphate hydrolases"/>
    <property type="match status" value="1"/>
</dbReference>
<dbReference type="GO" id="GO:0005524">
    <property type="term" value="F:ATP binding"/>
    <property type="evidence" value="ECO:0007669"/>
    <property type="project" value="UniProtKB-KW"/>
</dbReference>
<protein>
    <submittedName>
        <fullName evidence="11">Putative ABC transporter</fullName>
    </submittedName>
</protein>
<dbReference type="CDD" id="cd03213">
    <property type="entry name" value="ABCG_EPDR"/>
    <property type="match status" value="1"/>
</dbReference>
<feature type="transmembrane region" description="Helical" evidence="9">
    <location>
        <begin position="515"/>
        <end position="536"/>
    </location>
</feature>
<dbReference type="InterPro" id="IPR003593">
    <property type="entry name" value="AAA+_ATPase"/>
</dbReference>
<dbReference type="InterPro" id="IPR013525">
    <property type="entry name" value="ABC2_TM"/>
</dbReference>
<evidence type="ECO:0000256" key="2">
    <source>
        <dbReference type="ARBA" id="ARBA00022448"/>
    </source>
</evidence>
<feature type="domain" description="ABC transporter" evidence="10">
    <location>
        <begin position="63"/>
        <end position="311"/>
    </location>
</feature>
<sequence>MDGEKIRASPRGGTGDGGDAATRVDVDALERAALVAGGWTARVDGARREVGGTVTRAKAPLAMAVRGLTYEVRARDDATKMVRLLDDVSAAFPPGRVCALMGPSGAGKTTLLDVMSGRKTQGCLTGQIVVGAEPATKAALKTCAAYVEQFDTLLPSLTVRETLMYQAELKRGAGESDMREREAIVEKLINDLRLSSCVDVIVGSALSRGISGGQAKRVNIGISLVTRPRVLFLDEPTSGLDSQTSYELMRVIRKFCDIDGVTVIATIHSPSSEAFRQFDRLLMLKSGRVTYAGPLFGEEGAEAYFYTLGYYFDPNDNFADFLISTAASNETDFAREFKASFHHKRNRDEVRKYIREVIARKDAGKTRSQLLADAPKRPGFLSAVWTLLKYRTTRNYRDVQFLGARCGGHLIFAAVLATMYYDEGKTMTLESQINVSSMLFMNNVLPALAAGAYLPSILMERPLLYRELDDGCYPLLAYVAYKVIEEATAAFFVSLLATSIVYTTVGLRGNFLVDWLAYFGVQQCGAGVAYVCAAIARDVDAANAILPIYNVLQILFSGLLLHNDDVPKGWSWWPPTLFVRYGWQAQVVNHFKRSEPPAFLSDDGSLVGVIDYYGIQGTARANLAFIYALWFAWLFLAAIATAAVRHQNR</sequence>
<dbReference type="GO" id="GO:0140359">
    <property type="term" value="F:ABC-type transporter activity"/>
    <property type="evidence" value="ECO:0007669"/>
    <property type="project" value="InterPro"/>
</dbReference>
<feature type="transmembrane region" description="Helical" evidence="9">
    <location>
        <begin position="433"/>
        <end position="454"/>
    </location>
</feature>
<feature type="transmembrane region" description="Helical" evidence="9">
    <location>
        <begin position="543"/>
        <end position="562"/>
    </location>
</feature>
<dbReference type="PANTHER" id="PTHR48041:SF91">
    <property type="entry name" value="ABC TRANSPORTER G FAMILY MEMBER 28"/>
    <property type="match status" value="1"/>
</dbReference>
<evidence type="ECO:0000313" key="11">
    <source>
        <dbReference type="EMBL" id="OUS49537.1"/>
    </source>
</evidence>
<dbReference type="eggNOG" id="KOG0065">
    <property type="taxonomic scope" value="Eukaryota"/>
</dbReference>
<comment type="subcellular location">
    <subcellularLocation>
        <location evidence="1">Membrane</location>
        <topology evidence="1">Multi-pass membrane protein</topology>
    </subcellularLocation>
</comment>
<evidence type="ECO:0000259" key="10">
    <source>
        <dbReference type="PROSITE" id="PS50893"/>
    </source>
</evidence>
<evidence type="ECO:0000256" key="7">
    <source>
        <dbReference type="ARBA" id="ARBA00023136"/>
    </source>
</evidence>
<accession>A0A1Y5ILK2</accession>
<gene>
    <name evidence="11" type="ORF">BE221DRAFT_165780</name>
</gene>
<evidence type="ECO:0000256" key="6">
    <source>
        <dbReference type="ARBA" id="ARBA00022989"/>
    </source>
</evidence>
<feature type="transmembrane region" description="Helical" evidence="9">
    <location>
        <begin position="475"/>
        <end position="503"/>
    </location>
</feature>
<feature type="transmembrane region" description="Helical" evidence="9">
    <location>
        <begin position="399"/>
        <end position="421"/>
    </location>
</feature>
<evidence type="ECO:0000256" key="3">
    <source>
        <dbReference type="ARBA" id="ARBA00022692"/>
    </source>
</evidence>
<dbReference type="Pfam" id="PF00005">
    <property type="entry name" value="ABC_tran"/>
    <property type="match status" value="1"/>
</dbReference>
<dbReference type="AlphaFoldDB" id="A0A1Y5ILK2"/>
<dbReference type="PROSITE" id="PS00211">
    <property type="entry name" value="ABC_TRANSPORTER_1"/>
    <property type="match status" value="1"/>
</dbReference>
<dbReference type="InterPro" id="IPR003439">
    <property type="entry name" value="ABC_transporter-like_ATP-bd"/>
</dbReference>
<name>A0A1Y5ILK2_OSTTA</name>
<dbReference type="SMART" id="SM00382">
    <property type="entry name" value="AAA"/>
    <property type="match status" value="1"/>
</dbReference>
<evidence type="ECO:0000256" key="8">
    <source>
        <dbReference type="SAM" id="MobiDB-lite"/>
    </source>
</evidence>
<organism evidence="11">
    <name type="scientific">Ostreococcus tauri</name>
    <name type="common">Marine green alga</name>
    <dbReference type="NCBI Taxonomy" id="70448"/>
    <lineage>
        <taxon>Eukaryota</taxon>
        <taxon>Viridiplantae</taxon>
        <taxon>Chlorophyta</taxon>
        <taxon>Mamiellophyceae</taxon>
        <taxon>Mamiellales</taxon>
        <taxon>Bathycoccaceae</taxon>
        <taxon>Ostreococcus</taxon>
    </lineage>
</organism>
<dbReference type="GO" id="GO:0016887">
    <property type="term" value="F:ATP hydrolysis activity"/>
    <property type="evidence" value="ECO:0007669"/>
    <property type="project" value="InterPro"/>
</dbReference>